<name>A0A9W8MQ64_9AGAR</name>
<reference evidence="3" key="1">
    <citation type="submission" date="2022-06" db="EMBL/GenBank/DDBJ databases">
        <title>Genome Sequence of Candolleomyces eurysporus.</title>
        <authorList>
            <person name="Buettner E."/>
        </authorList>
    </citation>
    <scope>NUCLEOTIDE SEQUENCE</scope>
    <source>
        <strain evidence="3">VTCC 930004</strain>
    </source>
</reference>
<evidence type="ECO:0000256" key="1">
    <source>
        <dbReference type="SAM" id="MobiDB-lite"/>
    </source>
</evidence>
<feature type="compositionally biased region" description="Basic and acidic residues" evidence="1">
    <location>
        <begin position="41"/>
        <end position="52"/>
    </location>
</feature>
<gene>
    <name evidence="3" type="ORF">H1R20_g447</name>
</gene>
<feature type="region of interest" description="Disordered" evidence="1">
    <location>
        <begin position="36"/>
        <end position="89"/>
    </location>
</feature>
<keyword evidence="4" id="KW-1185">Reference proteome</keyword>
<feature type="domain" description="DUF7330" evidence="2">
    <location>
        <begin position="96"/>
        <end position="286"/>
    </location>
</feature>
<proteinExistence type="predicted"/>
<dbReference type="Pfam" id="PF24016">
    <property type="entry name" value="DUF7330"/>
    <property type="match status" value="1"/>
</dbReference>
<sequence length="316" mass="34225">MPRVKIGPAKKATQITADSSRPLTLYLGAMIIDNSTNGKSDQLDEFRPKDGNTEDPDSPPPYTPLPGGVDGVQAPDIPRAVPTRRPTLPTPKATKFVSLAKLNGAIKGTWSIDPSLIVPASFLPPLERGETEQSRKNLYLKTNNGAITADVTLVTGLSRSTSDGRSTASFEALTFNGSVKFSLRETSPGQARLPMKIKIESLNGAIHVSVPRSFRGIFVGTTFNGNTKPSEEVASQIQFDKEDGRTRRFFIGDFSAEDFRSGSNWAGDEVNANTKSGSIKIRYVDEVDPTPSTSDAGIHYPRSTGGFFSRIWEALF</sequence>
<comment type="caution">
    <text evidence="3">The sequence shown here is derived from an EMBL/GenBank/DDBJ whole genome shotgun (WGS) entry which is preliminary data.</text>
</comment>
<dbReference type="Proteomes" id="UP001140091">
    <property type="component" value="Unassembled WGS sequence"/>
</dbReference>
<dbReference type="InterPro" id="IPR055754">
    <property type="entry name" value="DUF7330"/>
</dbReference>
<protein>
    <recommendedName>
        <fullName evidence="2">DUF7330 domain-containing protein</fullName>
    </recommendedName>
</protein>
<evidence type="ECO:0000313" key="3">
    <source>
        <dbReference type="EMBL" id="KAJ2936639.1"/>
    </source>
</evidence>
<accession>A0A9W8MQ64</accession>
<dbReference type="OrthoDB" id="2593559at2759"/>
<evidence type="ECO:0000313" key="4">
    <source>
        <dbReference type="Proteomes" id="UP001140091"/>
    </source>
</evidence>
<dbReference type="AlphaFoldDB" id="A0A9W8MQ64"/>
<feature type="non-terminal residue" evidence="3">
    <location>
        <position position="1"/>
    </location>
</feature>
<dbReference type="EMBL" id="JANBPK010000034">
    <property type="protein sequence ID" value="KAJ2936639.1"/>
    <property type="molecule type" value="Genomic_DNA"/>
</dbReference>
<evidence type="ECO:0000259" key="2">
    <source>
        <dbReference type="Pfam" id="PF24016"/>
    </source>
</evidence>
<organism evidence="3 4">
    <name type="scientific">Candolleomyces eurysporus</name>
    <dbReference type="NCBI Taxonomy" id="2828524"/>
    <lineage>
        <taxon>Eukaryota</taxon>
        <taxon>Fungi</taxon>
        <taxon>Dikarya</taxon>
        <taxon>Basidiomycota</taxon>
        <taxon>Agaricomycotina</taxon>
        <taxon>Agaricomycetes</taxon>
        <taxon>Agaricomycetidae</taxon>
        <taxon>Agaricales</taxon>
        <taxon>Agaricineae</taxon>
        <taxon>Psathyrellaceae</taxon>
        <taxon>Candolleomyces</taxon>
    </lineage>
</organism>